<organism evidence="2 3">
    <name type="scientific">Nitzschia inconspicua</name>
    <dbReference type="NCBI Taxonomy" id="303405"/>
    <lineage>
        <taxon>Eukaryota</taxon>
        <taxon>Sar</taxon>
        <taxon>Stramenopiles</taxon>
        <taxon>Ochrophyta</taxon>
        <taxon>Bacillariophyta</taxon>
        <taxon>Bacillariophyceae</taxon>
        <taxon>Bacillariophycidae</taxon>
        <taxon>Bacillariales</taxon>
        <taxon>Bacillariaceae</taxon>
        <taxon>Nitzschia</taxon>
    </lineage>
</organism>
<sequence>MHRYGGRTLVAGGLRRRAFTSLLRSGRQQQQKIVVGAVATFTRDVSSSSSGTIPTRHSIKGPPPICKDPVELQELTQQVLETPLGSLFCQHRNNKTNSTTGSAPKSIPSLSQDRDEAYAVAYESTQLLEYLLRGYNHQIPGSLFSGPNNNDVSIEGASATIATMVSLMERFDEEGHTYMKLRYEANSFRAGSTSTNNTSALEDTVSSLSARKGQNNIDDEESSSSSSSSSSSEEDEDFSFEDDDDEEIQIGSSTFGEVEDMFSSVVQHERHLEERATLGSPGSQVEPHLSDFALPGVTTVMYDSLLDAMASATELLLNDNSEKAADPSSILYEIDPEDFYDLTQDALTSHELNNQSLTSVKGAFFPYTVPTMVTYNASLRGIGNLCLAGSMEGSNQLLIDQGLACGFGIYNQLTHNTQRLPKRNAASIIHLLNIIKACFPPSRTRGNMTVTLWHQASQEGLVTPELVSAIRDVHAEPNGPEFEFFLEIINKCQSSSPSSGNDSEKVVIVPQRFARFAKKYQHSKNY</sequence>
<accession>A0A9K3Q2C0</accession>
<evidence type="ECO:0000313" key="3">
    <source>
        <dbReference type="Proteomes" id="UP000693970"/>
    </source>
</evidence>
<gene>
    <name evidence="2" type="ORF">IV203_031126</name>
</gene>
<feature type="compositionally biased region" description="Acidic residues" evidence="1">
    <location>
        <begin position="232"/>
        <end position="244"/>
    </location>
</feature>
<reference evidence="2" key="2">
    <citation type="submission" date="2021-04" db="EMBL/GenBank/DDBJ databases">
        <authorList>
            <person name="Podell S."/>
        </authorList>
    </citation>
    <scope>NUCLEOTIDE SEQUENCE</scope>
    <source>
        <strain evidence="2">Hildebrandi</strain>
    </source>
</reference>
<comment type="caution">
    <text evidence="2">The sequence shown here is derived from an EMBL/GenBank/DDBJ whole genome shotgun (WGS) entry which is preliminary data.</text>
</comment>
<proteinExistence type="predicted"/>
<feature type="compositionally biased region" description="Polar residues" evidence="1">
    <location>
        <begin position="190"/>
        <end position="216"/>
    </location>
</feature>
<protein>
    <submittedName>
        <fullName evidence="2">Uncharacterized protein</fullName>
    </submittedName>
</protein>
<evidence type="ECO:0000313" key="2">
    <source>
        <dbReference type="EMBL" id="KAG7368383.1"/>
    </source>
</evidence>
<evidence type="ECO:0000256" key="1">
    <source>
        <dbReference type="SAM" id="MobiDB-lite"/>
    </source>
</evidence>
<dbReference type="EMBL" id="JAGRRH010000006">
    <property type="protein sequence ID" value="KAG7368383.1"/>
    <property type="molecule type" value="Genomic_DNA"/>
</dbReference>
<dbReference type="Proteomes" id="UP000693970">
    <property type="component" value="Unassembled WGS sequence"/>
</dbReference>
<keyword evidence="3" id="KW-1185">Reference proteome</keyword>
<reference evidence="2" key="1">
    <citation type="journal article" date="2021" name="Sci. Rep.">
        <title>Diploid genomic architecture of Nitzschia inconspicua, an elite biomass production diatom.</title>
        <authorList>
            <person name="Oliver A."/>
            <person name="Podell S."/>
            <person name="Pinowska A."/>
            <person name="Traller J.C."/>
            <person name="Smith S.R."/>
            <person name="McClure R."/>
            <person name="Beliaev A."/>
            <person name="Bohutskyi P."/>
            <person name="Hill E.A."/>
            <person name="Rabines A."/>
            <person name="Zheng H."/>
            <person name="Allen L.Z."/>
            <person name="Kuo A."/>
            <person name="Grigoriev I.V."/>
            <person name="Allen A.E."/>
            <person name="Hazlebeck D."/>
            <person name="Allen E.E."/>
        </authorList>
    </citation>
    <scope>NUCLEOTIDE SEQUENCE</scope>
    <source>
        <strain evidence="2">Hildebrandi</strain>
    </source>
</reference>
<dbReference type="AlphaFoldDB" id="A0A9K3Q2C0"/>
<feature type="region of interest" description="Disordered" evidence="1">
    <location>
        <begin position="190"/>
        <end position="244"/>
    </location>
</feature>
<dbReference type="OrthoDB" id="48064at2759"/>
<name>A0A9K3Q2C0_9STRA</name>